<evidence type="ECO:0000256" key="4">
    <source>
        <dbReference type="ARBA" id="ARBA00022840"/>
    </source>
</evidence>
<dbReference type="PANTHER" id="PTHR43788">
    <property type="entry name" value="DNA2/NAM7 HELICASE FAMILY MEMBER"/>
    <property type="match status" value="1"/>
</dbReference>
<dbReference type="CDD" id="cd18808">
    <property type="entry name" value="SF1_C_Upf1"/>
    <property type="match status" value="1"/>
</dbReference>
<dbReference type="SUPFAM" id="SSF52540">
    <property type="entry name" value="P-loop containing nucleoside triphosphate hydrolases"/>
    <property type="match status" value="1"/>
</dbReference>
<evidence type="ECO:0000256" key="5">
    <source>
        <dbReference type="SAM" id="MobiDB-lite"/>
    </source>
</evidence>
<evidence type="ECO:0000313" key="8">
    <source>
        <dbReference type="Proteomes" id="UP000007963"/>
    </source>
</evidence>
<dbReference type="Gene3D" id="3.40.50.300">
    <property type="entry name" value="P-loop containing nucleotide triphosphate hydrolases"/>
    <property type="match status" value="1"/>
</dbReference>
<dbReference type="GO" id="GO:0043139">
    <property type="term" value="F:5'-3' DNA helicase activity"/>
    <property type="evidence" value="ECO:0007669"/>
    <property type="project" value="TreeGrafter"/>
</dbReference>
<dbReference type="Pfam" id="PF13087">
    <property type="entry name" value="AAA_12"/>
    <property type="match status" value="1"/>
</dbReference>
<evidence type="ECO:0000313" key="7">
    <source>
        <dbReference type="EMBL" id="EAU37618.1"/>
    </source>
</evidence>
<keyword evidence="3" id="KW-0347">Helicase</keyword>
<dbReference type="InterPro" id="IPR041679">
    <property type="entry name" value="DNA2/NAM7-like_C"/>
</dbReference>
<dbReference type="HOGENOM" id="CLU_630000_0_0_1"/>
<dbReference type="GO" id="GO:0016787">
    <property type="term" value="F:hydrolase activity"/>
    <property type="evidence" value="ECO:0007669"/>
    <property type="project" value="UniProtKB-KW"/>
</dbReference>
<dbReference type="GeneID" id="4317315"/>
<dbReference type="GO" id="GO:0005524">
    <property type="term" value="F:ATP binding"/>
    <property type="evidence" value="ECO:0007669"/>
    <property type="project" value="UniProtKB-KW"/>
</dbReference>
<dbReference type="PANTHER" id="PTHR43788:SF8">
    <property type="entry name" value="DNA-BINDING PROTEIN SMUBP-2"/>
    <property type="match status" value="1"/>
</dbReference>
<dbReference type="VEuPathDB" id="FungiDB:ATEG_02656"/>
<evidence type="ECO:0000259" key="6">
    <source>
        <dbReference type="Pfam" id="PF13087"/>
    </source>
</evidence>
<name>Q0CUH8_ASPTN</name>
<dbReference type="EMBL" id="CH476596">
    <property type="protein sequence ID" value="EAU37618.1"/>
    <property type="molecule type" value="Genomic_DNA"/>
</dbReference>
<feature type="region of interest" description="Disordered" evidence="5">
    <location>
        <begin position="62"/>
        <end position="100"/>
    </location>
</feature>
<evidence type="ECO:0000256" key="2">
    <source>
        <dbReference type="ARBA" id="ARBA00022801"/>
    </source>
</evidence>
<keyword evidence="1" id="KW-0547">Nucleotide-binding</keyword>
<organism evidence="7 8">
    <name type="scientific">Aspergillus terreus (strain NIH 2624 / FGSC A1156)</name>
    <dbReference type="NCBI Taxonomy" id="341663"/>
    <lineage>
        <taxon>Eukaryota</taxon>
        <taxon>Fungi</taxon>
        <taxon>Dikarya</taxon>
        <taxon>Ascomycota</taxon>
        <taxon>Pezizomycotina</taxon>
        <taxon>Eurotiomycetes</taxon>
        <taxon>Eurotiomycetidae</taxon>
        <taxon>Eurotiales</taxon>
        <taxon>Aspergillaceae</taxon>
        <taxon>Aspergillus</taxon>
        <taxon>Aspergillus subgen. Circumdati</taxon>
    </lineage>
</organism>
<feature type="compositionally biased region" description="Low complexity" evidence="5">
    <location>
        <begin position="74"/>
        <end position="98"/>
    </location>
</feature>
<dbReference type="RefSeq" id="XP_001211834.1">
    <property type="nucleotide sequence ID" value="XM_001211834.1"/>
</dbReference>
<dbReference type="InterPro" id="IPR047187">
    <property type="entry name" value="SF1_C_Upf1"/>
</dbReference>
<proteinExistence type="predicted"/>
<evidence type="ECO:0000256" key="3">
    <source>
        <dbReference type="ARBA" id="ARBA00022806"/>
    </source>
</evidence>
<keyword evidence="4" id="KW-0067">ATP-binding</keyword>
<reference evidence="8" key="1">
    <citation type="submission" date="2005-09" db="EMBL/GenBank/DDBJ databases">
        <title>Annotation of the Aspergillus terreus NIH2624 genome.</title>
        <authorList>
            <person name="Birren B.W."/>
            <person name="Lander E.S."/>
            <person name="Galagan J.E."/>
            <person name="Nusbaum C."/>
            <person name="Devon K."/>
            <person name="Henn M."/>
            <person name="Ma L.-J."/>
            <person name="Jaffe D.B."/>
            <person name="Butler J."/>
            <person name="Alvarez P."/>
            <person name="Gnerre S."/>
            <person name="Grabherr M."/>
            <person name="Kleber M."/>
            <person name="Mauceli E.W."/>
            <person name="Brockman W."/>
            <person name="Rounsley S."/>
            <person name="Young S.K."/>
            <person name="LaButti K."/>
            <person name="Pushparaj V."/>
            <person name="DeCaprio D."/>
            <person name="Crawford M."/>
            <person name="Koehrsen M."/>
            <person name="Engels R."/>
            <person name="Montgomery P."/>
            <person name="Pearson M."/>
            <person name="Howarth C."/>
            <person name="Larson L."/>
            <person name="Luoma S."/>
            <person name="White J."/>
            <person name="Alvarado L."/>
            <person name="Kodira C.D."/>
            <person name="Zeng Q."/>
            <person name="Oleary S."/>
            <person name="Yandava C."/>
            <person name="Denning D.W."/>
            <person name="Nierman W.C."/>
            <person name="Milne T."/>
            <person name="Madden K."/>
        </authorList>
    </citation>
    <scope>NUCLEOTIDE SEQUENCE [LARGE SCALE GENOMIC DNA]</scope>
    <source>
        <strain evidence="8">NIH 2624 / FGSC A1156</strain>
    </source>
</reference>
<gene>
    <name evidence="7" type="ORF">ATEG_02656</name>
</gene>
<protein>
    <recommendedName>
        <fullName evidence="6">DNA2/NAM7 helicase-like C-terminal domain-containing protein</fullName>
    </recommendedName>
</protein>
<feature type="domain" description="DNA2/NAM7 helicase-like C-terminal" evidence="6">
    <location>
        <begin position="230"/>
        <end position="398"/>
    </location>
</feature>
<dbReference type="OrthoDB" id="4423012at2759"/>
<dbReference type="InterPro" id="IPR027417">
    <property type="entry name" value="P-loop_NTPase"/>
</dbReference>
<dbReference type="AlphaFoldDB" id="Q0CUH8"/>
<keyword evidence="2" id="KW-0378">Hydrolase</keyword>
<sequence length="435" mass="48833">MNDVDVGFVDHVNEEDVKVHPVANPVVQTQMLEAIRKLSEHWGEENFDAMCRDFENQETAIPSGSHAEFVSQTIRRPGSPPKSSRTTSSNSSISPKRNLANIASSSKASRVSALPGGEVFYMAAKFLTAKERIQNYSYDFDRDGHARSTRMPRGEPVTIEAHGFLWIPVLKGNSEGEVKRNFREFNQQWRELVENVMKDVQVVVTLSLNVKEMIRRDFSPESHKILYHPTSAAYYDGQVKSFRDAPLRDIGVNATNPLVVRLGDQTWTLPGLSHFVHLDHIRGDTQKDPSGSLYNPQEAELGVPLARGLLDRGVRDILVMSPYRAQVALVQRVWELRNPEVQTRPRIQTVDASQGSEADAVIVLITRNFGLAGFLQSSKRTNVMLSSCARIAQYVVGNWILVGSRTFKDSGKFYTYLDKAERVLDEADVYAIVSQ</sequence>
<evidence type="ECO:0000256" key="1">
    <source>
        <dbReference type="ARBA" id="ARBA00022741"/>
    </source>
</evidence>
<accession>Q0CUH8</accession>
<dbReference type="Proteomes" id="UP000007963">
    <property type="component" value="Unassembled WGS sequence"/>
</dbReference>
<dbReference type="InterPro" id="IPR050534">
    <property type="entry name" value="Coronavir_polyprotein_1ab"/>
</dbReference>